<protein>
    <recommendedName>
        <fullName evidence="12">G-protein coupled receptors family 1 profile domain-containing protein</fullName>
    </recommendedName>
</protein>
<comment type="subcellular location">
    <subcellularLocation>
        <location evidence="1">Membrane</location>
    </subcellularLocation>
</comment>
<dbReference type="InterPro" id="IPR036055">
    <property type="entry name" value="LDL_receptor-like_sf"/>
</dbReference>
<feature type="transmembrane region" description="Helical" evidence="7">
    <location>
        <begin position="814"/>
        <end position="843"/>
    </location>
</feature>
<dbReference type="SUPFAM" id="SSF57424">
    <property type="entry name" value="LDL receptor-like module"/>
    <property type="match status" value="1"/>
</dbReference>
<dbReference type="PROSITE" id="PS50262">
    <property type="entry name" value="G_PROTEIN_RECEP_F1_2"/>
    <property type="match status" value="1"/>
</dbReference>
<evidence type="ECO:0000259" key="8">
    <source>
        <dbReference type="PROSITE" id="PS50060"/>
    </source>
</evidence>
<dbReference type="PROSITE" id="PS50060">
    <property type="entry name" value="MAM_2"/>
    <property type="match status" value="2"/>
</dbReference>
<dbReference type="InterPro" id="IPR051560">
    <property type="entry name" value="MAM_domain-containing"/>
</dbReference>
<dbReference type="Gene3D" id="1.20.1070.10">
    <property type="entry name" value="Rhodopsin 7-helix transmembrane proteins"/>
    <property type="match status" value="1"/>
</dbReference>
<dbReference type="SUPFAM" id="SSF81321">
    <property type="entry name" value="Family A G protein-coupled receptor-like"/>
    <property type="match status" value="1"/>
</dbReference>
<dbReference type="EMBL" id="CACVKT020001968">
    <property type="protein sequence ID" value="CAC5373773.1"/>
    <property type="molecule type" value="Genomic_DNA"/>
</dbReference>
<dbReference type="PROSITE" id="PS50068">
    <property type="entry name" value="LDLRA_2"/>
    <property type="match status" value="1"/>
</dbReference>
<evidence type="ECO:0000259" key="9">
    <source>
        <dbReference type="PROSITE" id="PS50262"/>
    </source>
</evidence>
<feature type="transmembrane region" description="Helical" evidence="7">
    <location>
        <begin position="864"/>
        <end position="890"/>
    </location>
</feature>
<evidence type="ECO:0000256" key="4">
    <source>
        <dbReference type="ARBA" id="ARBA00023136"/>
    </source>
</evidence>
<feature type="domain" description="MAM" evidence="8">
    <location>
        <begin position="182"/>
        <end position="337"/>
    </location>
</feature>
<evidence type="ECO:0000256" key="5">
    <source>
        <dbReference type="ARBA" id="ARBA00023157"/>
    </source>
</evidence>
<dbReference type="InterPro" id="IPR013320">
    <property type="entry name" value="ConA-like_dom_sf"/>
</dbReference>
<keyword evidence="3 7" id="KW-1133">Transmembrane helix</keyword>
<evidence type="ECO:0000313" key="10">
    <source>
        <dbReference type="EMBL" id="CAC5373773.1"/>
    </source>
</evidence>
<evidence type="ECO:0000256" key="3">
    <source>
        <dbReference type="ARBA" id="ARBA00022989"/>
    </source>
</evidence>
<evidence type="ECO:0000256" key="7">
    <source>
        <dbReference type="SAM" id="Phobius"/>
    </source>
</evidence>
<keyword evidence="2 7" id="KW-0812">Transmembrane</keyword>
<feature type="transmembrane region" description="Helical" evidence="7">
    <location>
        <begin position="719"/>
        <end position="744"/>
    </location>
</feature>
<accession>A0A6J8AU49</accession>
<evidence type="ECO:0008006" key="12">
    <source>
        <dbReference type="Google" id="ProtNLM"/>
    </source>
</evidence>
<feature type="transmembrane region" description="Helical" evidence="7">
    <location>
        <begin position="764"/>
        <end position="783"/>
    </location>
</feature>
<dbReference type="InterPro" id="IPR023415">
    <property type="entry name" value="LDLR_class-A_CS"/>
</dbReference>
<dbReference type="Gene3D" id="4.10.400.10">
    <property type="entry name" value="Low-density Lipoprotein Receptor"/>
    <property type="match status" value="1"/>
</dbReference>
<organism evidence="10 11">
    <name type="scientific">Mytilus coruscus</name>
    <name type="common">Sea mussel</name>
    <dbReference type="NCBI Taxonomy" id="42192"/>
    <lineage>
        <taxon>Eukaryota</taxon>
        <taxon>Metazoa</taxon>
        <taxon>Spiralia</taxon>
        <taxon>Lophotrochozoa</taxon>
        <taxon>Mollusca</taxon>
        <taxon>Bivalvia</taxon>
        <taxon>Autobranchia</taxon>
        <taxon>Pteriomorphia</taxon>
        <taxon>Mytilida</taxon>
        <taxon>Mytiloidea</taxon>
        <taxon>Mytilidae</taxon>
        <taxon>Mytilinae</taxon>
        <taxon>Mytilus</taxon>
    </lineage>
</organism>
<evidence type="ECO:0000256" key="1">
    <source>
        <dbReference type="ARBA" id="ARBA00004370"/>
    </source>
</evidence>
<feature type="transmembrane region" description="Helical" evidence="7">
    <location>
        <begin position="668"/>
        <end position="699"/>
    </location>
</feature>
<dbReference type="InterPro" id="IPR017452">
    <property type="entry name" value="GPCR_Rhodpsn_7TM"/>
</dbReference>
<dbReference type="InterPro" id="IPR000998">
    <property type="entry name" value="MAM_dom"/>
</dbReference>
<feature type="domain" description="MAM" evidence="8">
    <location>
        <begin position="16"/>
        <end position="179"/>
    </location>
</feature>
<reference evidence="10 11" key="1">
    <citation type="submission" date="2020-06" db="EMBL/GenBank/DDBJ databases">
        <authorList>
            <person name="Li R."/>
            <person name="Bekaert M."/>
        </authorList>
    </citation>
    <scope>NUCLEOTIDE SEQUENCE [LARGE SCALE GENOMIC DNA]</scope>
    <source>
        <strain evidence="11">wild</strain>
    </source>
</reference>
<dbReference type="SMART" id="SM00137">
    <property type="entry name" value="MAM"/>
    <property type="match status" value="2"/>
</dbReference>
<evidence type="ECO:0000313" key="11">
    <source>
        <dbReference type="Proteomes" id="UP000507470"/>
    </source>
</evidence>
<dbReference type="CDD" id="cd00112">
    <property type="entry name" value="LDLa"/>
    <property type="match status" value="1"/>
</dbReference>
<dbReference type="SUPFAM" id="SSF49899">
    <property type="entry name" value="Concanavalin A-like lectins/glucanases"/>
    <property type="match status" value="2"/>
</dbReference>
<feature type="disulfide bond" evidence="6">
    <location>
        <begin position="357"/>
        <end position="372"/>
    </location>
</feature>
<sequence>MQHFCHLGVTEPLDQGICDFEETSSCKYFYNSTTASEYQWIRRVGMLQSGLFGPSNDAYGKINGYFMFADSFNGKPGDAALLSFAEFNIRKSSSLRFTYMIVGDGTTLNILTQTSNNISINLWTKAGHQNYYWMKDCVQLPSYTDQNIIFVANNNVTDSEIYGYIALDNVYLEGSDCPDIDVQCDFEDEDFLCGYLNFTQWSMGNEWMVVSYNSKIDTATSNVEAGNFLWSISDRNLTYMISPELEVIAPSCVTFQYYANTTNRHTFALGIQFILENIDGSITLPIAWVTDSATDNEWELGQFDINENHAGIRLMIGNVLGQVGLDNIRVSPGQCKGHTCQGKFQCGYYCIDPSKVCDCVFDCPDGSDEALCYPKSKKMCESTDLYQLVCPNVWGKMVSLDKGQSFLARFQDSTLLVVELGYNCSYYTTDLNKIVGDVYFHASQLKEELEYCADVTFRKLFCDSFVTYNITYADNLEIPYFKGLDIFFTDEIEQCTMKFQKFLYLQKYRINRDHMIFFLLNMTSCWKHLSFTNQQVIIVSLQDNHIDYPVSFEGRMLSGMSQRYHQLIILTLIDDSCIKPFYQYVQLQGYKKNVSEYLLSIDNIREFTSDFDCLKIYYQCIGDSYDILKQLIPELPIFCAQMVLVVVVTIFNIFVLSIFLRKENRSPVVILLSALAISDTLSELFWCGPEFISYLFYYHQMNFENGKPIRYLLDYPFCVWYSIVYPISDVFHLLSIFLTTISSLQKTAVLMFPLWSREHLTNRVSVIGIILSFVLTIVLAIPMNMLPVRWMREIDGRCCLDRELKISTKSTYRYLILVFNNLILSCVFLVLICTMFIICKLTIQRKNLPWKDNPTVTRRNRISALTIAFICIVFILSETVTCTVCILYFLSSNETLRDKLIQYRHVSLSIGFAMNFIVYLVMGQQFRQKLSAGARSMFIFECFK</sequence>
<feature type="domain" description="G-protein coupled receptors family 1 profile" evidence="9">
    <location>
        <begin position="651"/>
        <end position="919"/>
    </location>
</feature>
<dbReference type="Gene3D" id="2.60.120.200">
    <property type="match status" value="2"/>
</dbReference>
<proteinExistence type="predicted"/>
<dbReference type="PROSITE" id="PS01209">
    <property type="entry name" value="LDLRA_1"/>
    <property type="match status" value="1"/>
</dbReference>
<dbReference type="OrthoDB" id="10310913at2759"/>
<dbReference type="SMART" id="SM00192">
    <property type="entry name" value="LDLa"/>
    <property type="match status" value="1"/>
</dbReference>
<comment type="caution">
    <text evidence="6">Lacks conserved residue(s) required for the propagation of feature annotation.</text>
</comment>
<feature type="transmembrane region" description="Helical" evidence="7">
    <location>
        <begin position="902"/>
        <end position="922"/>
    </location>
</feature>
<gene>
    <name evidence="10" type="ORF">MCOR_11402</name>
</gene>
<dbReference type="InterPro" id="IPR002172">
    <property type="entry name" value="LDrepeatLR_classA_rpt"/>
</dbReference>
<dbReference type="Proteomes" id="UP000507470">
    <property type="component" value="Unassembled WGS sequence"/>
</dbReference>
<keyword evidence="5 6" id="KW-1015">Disulfide bond</keyword>
<dbReference type="AlphaFoldDB" id="A0A6J8AU49"/>
<evidence type="ECO:0000256" key="6">
    <source>
        <dbReference type="PROSITE-ProRule" id="PRU00124"/>
    </source>
</evidence>
<keyword evidence="4 7" id="KW-0472">Membrane</keyword>
<keyword evidence="11" id="KW-1185">Reference proteome</keyword>
<name>A0A6J8AU49_MYTCO</name>
<dbReference type="Pfam" id="PF00629">
    <property type="entry name" value="MAM"/>
    <property type="match status" value="2"/>
</dbReference>
<dbReference type="GO" id="GO:0016020">
    <property type="term" value="C:membrane"/>
    <property type="evidence" value="ECO:0007669"/>
    <property type="project" value="UniProtKB-SubCell"/>
</dbReference>
<dbReference type="PANTHER" id="PTHR23282">
    <property type="entry name" value="APICAL ENDOSOMAL GLYCOPROTEIN PRECURSOR"/>
    <property type="match status" value="1"/>
</dbReference>
<feature type="transmembrane region" description="Helical" evidence="7">
    <location>
        <begin position="635"/>
        <end position="656"/>
    </location>
</feature>
<evidence type="ECO:0000256" key="2">
    <source>
        <dbReference type="ARBA" id="ARBA00022692"/>
    </source>
</evidence>
<dbReference type="PANTHER" id="PTHR23282:SF101">
    <property type="entry name" value="MAM DOMAIN-CONTAINING PROTEIN"/>
    <property type="match status" value="1"/>
</dbReference>